<dbReference type="PANTHER" id="PTHR42650">
    <property type="entry name" value="TAIL-ANCHORED PROTEIN INSERTION RECEPTOR WRB"/>
    <property type="match status" value="1"/>
</dbReference>
<dbReference type="AlphaFoldDB" id="A0A7H9HRB1"/>
<dbReference type="Gene3D" id="1.10.287.660">
    <property type="entry name" value="Helix hairpin bin"/>
    <property type="match status" value="1"/>
</dbReference>
<keyword evidence="2 9" id="KW-0813">Transport</keyword>
<keyword evidence="6 9" id="KW-1133">Transmembrane helix</keyword>
<comment type="subunit">
    <text evidence="9">Component of the Golgi to ER traffic (GET) complex, which is composed of GET1, GET2 and GET3. Within the complex, GET1 and GET2 form a heterotetramer which is stabilized by phosphatidylinositol binding and which binds to the GET3 homodimer.</text>
</comment>
<accession>A0A7H9HRB1</accession>
<sequence length="238" mass="26921">MVPLAGKVAMLSENWVVYVSLLFVVLNKVLQYTSGYHEKLSSYLGLPNVGGVGRKYRTTLLEYQKLSSVNRSISAQDDYARWTKNNRKLNQLEKELQGLKEELSKQSARNRKLLGKLRLVSLTLPFLGLKLWKGKHVVYFLPRAELFPKFVSGVWSQGWFYVALLPLRLLKRQSVGTASTTEVGVSLGIWLWALQRVIDTVELLIKQLVLTPVVAPPLSSGAEQNVKHEITSDRIDLD</sequence>
<comment type="function">
    <text evidence="9">Required for the post-translational delivery of tail-anchored (TA) proteins to the endoplasmic reticulum. Together with GET2, acts as a membrane receptor for soluble GET3, which recognizes and selectively binds the transmembrane domain of TA proteins in the cytosol. The GET complex cooperates with the HDEL receptor ERD2 to mediate the ATP-dependent retrieval of resident ER proteins that contain a C-terminal H-D-E-L retention signal from the Golgi to the ER.</text>
</comment>
<protein>
    <recommendedName>
        <fullName evidence="9">Golgi to ER traffic protein 1</fullName>
    </recommendedName>
    <alternativeName>
        <fullName evidence="9">Guided entry of tail-anchored proteins 1</fullName>
    </alternativeName>
</protein>
<comment type="caution">
    <text evidence="9">Lacks conserved residue(s) required for the propagation of feature annotation.</text>
</comment>
<keyword evidence="8 9" id="KW-0472">Membrane</keyword>
<comment type="subcellular location">
    <subcellularLocation>
        <location evidence="9">Endoplasmic reticulum membrane</location>
        <topology evidence="9">Multi-pass membrane protein</topology>
    </subcellularLocation>
    <subcellularLocation>
        <location evidence="9">Golgi apparatus membrane</location>
        <topology evidence="9">Multi-pass membrane protein</topology>
    </subcellularLocation>
</comment>
<evidence type="ECO:0000256" key="2">
    <source>
        <dbReference type="ARBA" id="ARBA00022448"/>
    </source>
</evidence>
<keyword evidence="3 9" id="KW-0812">Transmembrane</keyword>
<dbReference type="Pfam" id="PF04420">
    <property type="entry name" value="CHD5"/>
    <property type="match status" value="1"/>
</dbReference>
<dbReference type="GO" id="GO:0016192">
    <property type="term" value="P:vesicle-mediated transport"/>
    <property type="evidence" value="ECO:0007669"/>
    <property type="project" value="UniProtKB-KW"/>
</dbReference>
<evidence type="ECO:0000256" key="4">
    <source>
        <dbReference type="ARBA" id="ARBA00022824"/>
    </source>
</evidence>
<keyword evidence="7 9" id="KW-0175">Coiled coil</keyword>
<name>A0A7H9HRB1_9SACH</name>
<dbReference type="GO" id="GO:0000139">
    <property type="term" value="C:Golgi membrane"/>
    <property type="evidence" value="ECO:0007669"/>
    <property type="project" value="UniProtKB-SubCell"/>
</dbReference>
<evidence type="ECO:0000256" key="9">
    <source>
        <dbReference type="HAMAP-Rule" id="MF_03113"/>
    </source>
</evidence>
<keyword evidence="9" id="KW-0333">Golgi apparatus</keyword>
<evidence type="ECO:0000256" key="6">
    <source>
        <dbReference type="ARBA" id="ARBA00022989"/>
    </source>
</evidence>
<evidence type="ECO:0000256" key="5">
    <source>
        <dbReference type="ARBA" id="ARBA00022892"/>
    </source>
</evidence>
<feature type="coiled-coil region" evidence="9">
    <location>
        <begin position="82"/>
        <end position="116"/>
    </location>
</feature>
<feature type="topological domain" description="Lumenal" evidence="9">
    <location>
        <begin position="1"/>
        <end position="13"/>
    </location>
</feature>
<keyword evidence="11" id="KW-1185">Reference proteome</keyword>
<evidence type="ECO:0000313" key="11">
    <source>
        <dbReference type="Proteomes" id="UP000510647"/>
    </source>
</evidence>
<evidence type="ECO:0000256" key="3">
    <source>
        <dbReference type="ARBA" id="ARBA00022692"/>
    </source>
</evidence>
<evidence type="ECO:0000256" key="1">
    <source>
        <dbReference type="ARBA" id="ARBA00010799"/>
    </source>
</evidence>
<dbReference type="EMBL" id="CP059269">
    <property type="protein sequence ID" value="QLQ79811.1"/>
    <property type="molecule type" value="Genomic_DNA"/>
</dbReference>
<evidence type="ECO:0000256" key="8">
    <source>
        <dbReference type="ARBA" id="ARBA00023136"/>
    </source>
</evidence>
<gene>
    <name evidence="9" type="primary">GET1</name>
    <name evidence="10" type="ORF">HG537_0C04600</name>
</gene>
<proteinExistence type="inferred from homology"/>
<reference evidence="10 11" key="1">
    <citation type="submission" date="2020-06" db="EMBL/GenBank/DDBJ databases">
        <title>The yeast mating-type switching endonuclease HO is a domesticated member of an unorthodox homing genetic element family.</title>
        <authorList>
            <person name="Coughlan A.Y."/>
            <person name="Lombardi L."/>
            <person name="Braun-Galleani S."/>
            <person name="Martos A.R."/>
            <person name="Galeote V."/>
            <person name="Bigey F."/>
            <person name="Dequin S."/>
            <person name="Byrne K.P."/>
            <person name="Wolfe K.H."/>
        </authorList>
    </citation>
    <scope>NUCLEOTIDE SEQUENCE [LARGE SCALE GENOMIC DNA]</scope>
    <source>
        <strain evidence="10 11">CBS2947</strain>
    </source>
</reference>
<comment type="similarity">
    <text evidence="1 9">Belongs to the WRB/GET1 family.</text>
</comment>
<evidence type="ECO:0000256" key="7">
    <source>
        <dbReference type="ARBA" id="ARBA00023054"/>
    </source>
</evidence>
<dbReference type="GO" id="GO:0043529">
    <property type="term" value="C:GET complex"/>
    <property type="evidence" value="ECO:0007669"/>
    <property type="project" value="UniProtKB-UniRule"/>
</dbReference>
<dbReference type="GO" id="GO:0043495">
    <property type="term" value="F:protein-membrane adaptor activity"/>
    <property type="evidence" value="ECO:0007669"/>
    <property type="project" value="TreeGrafter"/>
</dbReference>
<keyword evidence="4 9" id="KW-0256">Endoplasmic reticulum</keyword>
<dbReference type="GO" id="GO:0071816">
    <property type="term" value="P:tail-anchored membrane protein insertion into ER membrane"/>
    <property type="evidence" value="ECO:0007669"/>
    <property type="project" value="InterPro"/>
</dbReference>
<dbReference type="GO" id="GO:0005789">
    <property type="term" value="C:endoplasmic reticulum membrane"/>
    <property type="evidence" value="ECO:0007669"/>
    <property type="project" value="UniProtKB-SubCell"/>
</dbReference>
<dbReference type="OrthoDB" id="69461at2759"/>
<keyword evidence="5 9" id="KW-0931">ER-Golgi transport</keyword>
<dbReference type="HAMAP" id="MF_03113">
    <property type="entry name" value="Get1"/>
    <property type="match status" value="1"/>
</dbReference>
<dbReference type="PANTHER" id="PTHR42650:SF1">
    <property type="entry name" value="GUIDED ENTRY OF TAIL-ANCHORED PROTEINS FACTOR 1"/>
    <property type="match status" value="1"/>
</dbReference>
<organism evidence="10 11">
    <name type="scientific">Torulaspora globosa</name>
    <dbReference type="NCBI Taxonomy" id="48254"/>
    <lineage>
        <taxon>Eukaryota</taxon>
        <taxon>Fungi</taxon>
        <taxon>Dikarya</taxon>
        <taxon>Ascomycota</taxon>
        <taxon>Saccharomycotina</taxon>
        <taxon>Saccharomycetes</taxon>
        <taxon>Saccharomycetales</taxon>
        <taxon>Saccharomycetaceae</taxon>
        <taxon>Torulaspora</taxon>
    </lineage>
</organism>
<dbReference type="InterPro" id="IPR029012">
    <property type="entry name" value="Helix_hairpin_bin_sf"/>
</dbReference>
<dbReference type="InterPro" id="IPR028945">
    <property type="entry name" value="Get1"/>
</dbReference>
<feature type="topological domain" description="Cytoplasmic" evidence="9">
    <location>
        <begin position="202"/>
        <end position="238"/>
    </location>
</feature>
<dbReference type="InterPro" id="IPR027538">
    <property type="entry name" value="Get1_fungi"/>
</dbReference>
<dbReference type="Proteomes" id="UP000510647">
    <property type="component" value="Chromosome 3"/>
</dbReference>
<evidence type="ECO:0000313" key="10">
    <source>
        <dbReference type="EMBL" id="QLQ79811.1"/>
    </source>
</evidence>